<dbReference type="EMBL" id="CP016895">
    <property type="protein sequence ID" value="AOA57454.1"/>
    <property type="molecule type" value="Genomic_DNA"/>
</dbReference>
<keyword evidence="2" id="KW-1185">Reference proteome</keyword>
<dbReference type="AlphaFoldDB" id="A0A1B2LWZ4"/>
<reference evidence="1 2" key="1">
    <citation type="submission" date="2016-08" db="EMBL/GenBank/DDBJ databases">
        <authorList>
            <person name="Seilhamer J.J."/>
        </authorList>
    </citation>
    <scope>NUCLEOTIDE SEQUENCE [LARGE SCALE GENOMIC DNA]</scope>
    <source>
        <strain evidence="1 2">BRTC-1</strain>
    </source>
</reference>
<accession>A0A1B2LWZ4</accession>
<evidence type="ECO:0008006" key="3">
    <source>
        <dbReference type="Google" id="ProtNLM"/>
    </source>
</evidence>
<evidence type="ECO:0000313" key="2">
    <source>
        <dbReference type="Proteomes" id="UP000093391"/>
    </source>
</evidence>
<sequence length="122" mass="14450">MAKHTEITAAEARTKAEVLLAQIASGEDPRKPKSTRRDIPMLLQAYNEYIEEKNLKKSSINSYRKQMYGYLVTYHKWRLDQFTRQDIVDIFKEISKGSKAQANSTMRMQRWLRCFEQLKVFL</sequence>
<name>A0A1B2LWZ4_9GAMM</name>
<gene>
    <name evidence="1" type="ORF">BFG52_03190</name>
</gene>
<dbReference type="STRING" id="1789224.BFG52_03190"/>
<protein>
    <recommendedName>
        <fullName evidence="3">Core-binding (CB) domain-containing protein</fullName>
    </recommendedName>
</protein>
<evidence type="ECO:0000313" key="1">
    <source>
        <dbReference type="EMBL" id="AOA57454.1"/>
    </source>
</evidence>
<proteinExistence type="predicted"/>
<dbReference type="KEGG" id="ala:BFG52_03190"/>
<dbReference type="Proteomes" id="UP000093391">
    <property type="component" value="Chromosome"/>
</dbReference>
<organism evidence="1 2">
    <name type="scientific">Acinetobacter larvae</name>
    <dbReference type="NCBI Taxonomy" id="1789224"/>
    <lineage>
        <taxon>Bacteria</taxon>
        <taxon>Pseudomonadati</taxon>
        <taxon>Pseudomonadota</taxon>
        <taxon>Gammaproteobacteria</taxon>
        <taxon>Moraxellales</taxon>
        <taxon>Moraxellaceae</taxon>
        <taxon>Acinetobacter</taxon>
    </lineage>
</organism>